<dbReference type="PANTHER" id="PTHR37937">
    <property type="entry name" value="CONJUGATIVE TRANSFER: DNA TRANSPORT"/>
    <property type="match status" value="1"/>
</dbReference>
<evidence type="ECO:0000256" key="6">
    <source>
        <dbReference type="ARBA" id="ARBA00023136"/>
    </source>
</evidence>
<evidence type="ECO:0000256" key="7">
    <source>
        <dbReference type="SAM" id="Phobius"/>
    </source>
</evidence>
<evidence type="ECO:0000313" key="8">
    <source>
        <dbReference type="EMBL" id="MEJ8472862.1"/>
    </source>
</evidence>
<dbReference type="Pfam" id="PF02534">
    <property type="entry name" value="T4SS-DNA_transf"/>
    <property type="match status" value="1"/>
</dbReference>
<keyword evidence="4 7" id="KW-0812">Transmembrane</keyword>
<name>A0ABU8TFD7_9HYPH</name>
<dbReference type="InterPro" id="IPR051539">
    <property type="entry name" value="T4SS-coupling_protein"/>
</dbReference>
<evidence type="ECO:0000256" key="3">
    <source>
        <dbReference type="ARBA" id="ARBA00022475"/>
    </source>
</evidence>
<evidence type="ECO:0000256" key="4">
    <source>
        <dbReference type="ARBA" id="ARBA00022692"/>
    </source>
</evidence>
<dbReference type="PANTHER" id="PTHR37937:SF1">
    <property type="entry name" value="CONJUGATIVE TRANSFER: DNA TRANSPORT"/>
    <property type="match status" value="1"/>
</dbReference>
<dbReference type="CDD" id="cd01127">
    <property type="entry name" value="TrwB_TraG_TraD_VirD4"/>
    <property type="match status" value="1"/>
</dbReference>
<keyword evidence="5 7" id="KW-1133">Transmembrane helix</keyword>
<accession>A0ABU8TFD7</accession>
<keyword evidence="9" id="KW-1185">Reference proteome</keyword>
<comment type="similarity">
    <text evidence="2">Belongs to the VirD4/TraG family.</text>
</comment>
<evidence type="ECO:0000256" key="2">
    <source>
        <dbReference type="ARBA" id="ARBA00008806"/>
    </source>
</evidence>
<dbReference type="RefSeq" id="WP_340272352.1">
    <property type="nucleotide sequence ID" value="NZ_JBAKIA010000001.1"/>
</dbReference>
<evidence type="ECO:0000313" key="9">
    <source>
        <dbReference type="Proteomes" id="UP001385499"/>
    </source>
</evidence>
<feature type="transmembrane region" description="Helical" evidence="7">
    <location>
        <begin position="12"/>
        <end position="30"/>
    </location>
</feature>
<dbReference type="Proteomes" id="UP001385499">
    <property type="component" value="Unassembled WGS sequence"/>
</dbReference>
<dbReference type="EMBL" id="JBAKIA010000001">
    <property type="protein sequence ID" value="MEJ8472862.1"/>
    <property type="molecule type" value="Genomic_DNA"/>
</dbReference>
<proteinExistence type="inferred from homology"/>
<evidence type="ECO:0000256" key="5">
    <source>
        <dbReference type="ARBA" id="ARBA00022989"/>
    </source>
</evidence>
<comment type="subcellular location">
    <subcellularLocation>
        <location evidence="1">Cell membrane</location>
        <topology evidence="1">Multi-pass membrane protein</topology>
    </subcellularLocation>
</comment>
<dbReference type="InterPro" id="IPR027417">
    <property type="entry name" value="P-loop_NTPase"/>
</dbReference>
<keyword evidence="3" id="KW-1003">Cell membrane</keyword>
<reference evidence="8 9" key="1">
    <citation type="submission" date="2024-02" db="EMBL/GenBank/DDBJ databases">
        <title>Roseibium algae sp. nov., isolated from marine alga (Grateloupia sp.), showing potential in myo-inositol conversion.</title>
        <authorList>
            <person name="Wang Y."/>
        </authorList>
    </citation>
    <scope>NUCLEOTIDE SEQUENCE [LARGE SCALE GENOMIC DNA]</scope>
    <source>
        <strain evidence="8 9">H3510</strain>
    </source>
</reference>
<dbReference type="SUPFAM" id="SSF52540">
    <property type="entry name" value="P-loop containing nucleoside triphosphate hydrolases"/>
    <property type="match status" value="1"/>
</dbReference>
<gene>
    <name evidence="8" type="ORF">V6575_02075</name>
</gene>
<dbReference type="Gene3D" id="3.40.50.300">
    <property type="entry name" value="P-loop containing nucleotide triphosphate hydrolases"/>
    <property type="match status" value="1"/>
</dbReference>
<dbReference type="InterPro" id="IPR003688">
    <property type="entry name" value="TraG/VirD4"/>
</dbReference>
<protein>
    <submittedName>
        <fullName evidence="8">Type IV secretory system conjugative DNA transfer family protein</fullName>
    </submittedName>
</protein>
<keyword evidence="6 7" id="KW-0472">Membrane</keyword>
<sequence length="655" mass="72996">MAKQQNGQPGPLKRLVGICIVVYLLITWPITSYSSPLHMGLWYLGSITTIVSALQMLPDFLRAVGTFTKLHRALGKKGRILNAGFMTEEEIRAKKLHKQNKGSRFIGIVGGFPLWLWTETHHLIIGPAGSWKTSAAIINFLMSCVHSALITDIKGELWETTRKFREAMGHRCLKVDPTDPENSVKINPLDIIRAFSEAASPAALTYARGMALQLYPDPQGGGGANDVFYKGARNLVVTVIFAVITVFPRPHQNLAMVYRALSDLDVLHDLLDAASKSSSLNGEIADMARSAYQMAFGEGGNAKNFESFRINALQALEAFGPGNYLAAITSETTLQFSELKEGPVSLYILIDYANSSVLGQFAGLLQWMAADAMVRAKNNKPVIFYLDEFCNAPMHTLPKVLTLLRSAGIKVVMATQDLDDIARVYGKHALTTVLSEAHIKQLLGGIRSFETLKYLSSYLGEFSEISSSYSMGDDIQESVNRTNRRVLTEDELRRLPSDAQIVIYGSERPILAKKVQVFAIAPWRRKLDVNTIYGNKRKLLPVEVKVGWFSTRVTARGQRLYRKMQREVIRPDRAKRRLLAQLFTRLLPGSSLVLILAAIFAIGAFGLPNLRWEYAYRGSARDTPTSYLWCRYIGPTSPGTLQGLHCPIILWRKLR</sequence>
<comment type="caution">
    <text evidence="8">The sequence shown here is derived from an EMBL/GenBank/DDBJ whole genome shotgun (WGS) entry which is preliminary data.</text>
</comment>
<organism evidence="8 9">
    <name type="scientific">Roseibium algae</name>
    <dbReference type="NCBI Taxonomy" id="3123038"/>
    <lineage>
        <taxon>Bacteria</taxon>
        <taxon>Pseudomonadati</taxon>
        <taxon>Pseudomonadota</taxon>
        <taxon>Alphaproteobacteria</taxon>
        <taxon>Hyphomicrobiales</taxon>
        <taxon>Stappiaceae</taxon>
        <taxon>Roseibium</taxon>
    </lineage>
</organism>
<evidence type="ECO:0000256" key="1">
    <source>
        <dbReference type="ARBA" id="ARBA00004651"/>
    </source>
</evidence>
<feature type="transmembrane region" description="Helical" evidence="7">
    <location>
        <begin position="582"/>
        <end position="607"/>
    </location>
</feature>